<evidence type="ECO:0000256" key="4">
    <source>
        <dbReference type="ARBA" id="ARBA00022679"/>
    </source>
</evidence>
<dbReference type="SUPFAM" id="SSF55785">
    <property type="entry name" value="PYP-like sensor domain (PAS domain)"/>
    <property type="match status" value="1"/>
</dbReference>
<evidence type="ECO:0000256" key="3">
    <source>
        <dbReference type="ARBA" id="ARBA00022553"/>
    </source>
</evidence>
<proteinExistence type="predicted"/>
<feature type="transmembrane region" description="Helical" evidence="9">
    <location>
        <begin position="81"/>
        <end position="103"/>
    </location>
</feature>
<comment type="catalytic activity">
    <reaction evidence="1">
        <text>ATP + protein L-histidine = ADP + protein N-phospho-L-histidine.</text>
        <dbReference type="EC" id="2.7.13.3"/>
    </reaction>
</comment>
<dbReference type="GO" id="GO:0005524">
    <property type="term" value="F:ATP binding"/>
    <property type="evidence" value="ECO:0007669"/>
    <property type="project" value="UniProtKB-KW"/>
</dbReference>
<evidence type="ECO:0000256" key="8">
    <source>
        <dbReference type="ARBA" id="ARBA00023012"/>
    </source>
</evidence>
<feature type="transmembrane region" description="Helical" evidence="9">
    <location>
        <begin position="39"/>
        <end position="61"/>
    </location>
</feature>
<evidence type="ECO:0000256" key="2">
    <source>
        <dbReference type="ARBA" id="ARBA00012438"/>
    </source>
</evidence>
<keyword evidence="3" id="KW-0597">Phosphoprotein</keyword>
<dbReference type="Gene3D" id="3.30.565.10">
    <property type="entry name" value="Histidine kinase-like ATPase, C-terminal domain"/>
    <property type="match status" value="1"/>
</dbReference>
<evidence type="ECO:0000259" key="11">
    <source>
        <dbReference type="PROSITE" id="PS50112"/>
    </source>
</evidence>
<keyword evidence="9" id="KW-0472">Membrane</keyword>
<name>S0G6B5_9BACT</name>
<dbReference type="InterPro" id="IPR036890">
    <property type="entry name" value="HATPase_C_sf"/>
</dbReference>
<dbReference type="InterPro" id="IPR003661">
    <property type="entry name" value="HisK_dim/P_dom"/>
</dbReference>
<keyword evidence="13" id="KW-1185">Reference proteome</keyword>
<dbReference type="Pfam" id="PF02518">
    <property type="entry name" value="HATPase_c"/>
    <property type="match status" value="1"/>
</dbReference>
<evidence type="ECO:0000259" key="10">
    <source>
        <dbReference type="PROSITE" id="PS50109"/>
    </source>
</evidence>
<evidence type="ECO:0000313" key="13">
    <source>
        <dbReference type="Proteomes" id="UP000014216"/>
    </source>
</evidence>
<evidence type="ECO:0000256" key="6">
    <source>
        <dbReference type="ARBA" id="ARBA00022777"/>
    </source>
</evidence>
<reference evidence="12 13" key="1">
    <citation type="journal article" date="2013" name="Genome Announc.">
        <title>Draft Genome Sequence of Desulfotignum phosphitoxidans DSM 13687 Strain FiPS-3.</title>
        <authorList>
            <person name="Poehlein A."/>
            <person name="Daniel R."/>
            <person name="Simeonova D.D."/>
        </authorList>
    </citation>
    <scope>NUCLEOTIDE SEQUENCE [LARGE SCALE GENOMIC DNA]</scope>
    <source>
        <strain evidence="12 13">DSM 13687</strain>
    </source>
</reference>
<dbReference type="NCBIfam" id="TIGR00229">
    <property type="entry name" value="sensory_box"/>
    <property type="match status" value="1"/>
</dbReference>
<sequence length="508" mass="56798">MTANLPILLVDVLGSVFMVVLGMLSLFKAKSLRDLDPDNVVFLYLIWICAGFTIFAVSRSFSHILRQFLVLTGSGDIWNSIGPFTGAVNTISFMLVGTVTLFFNQSWRINEKVLSAKQKHEETSAKLLELNQTLEHKVVERTEMLTSSEHKARRIFEHSLDTIVVTDPFFVFAEINQAGVELTGYRKPDILDNKMGLKDFLSVRSEREKILNLLETHEYILNEEADFLRADQTFVRVLITGGVDYGAFGCGKTFHFIIKNINDKKQMEQQIAQADKLAALGELSAGVAHEINNPLGIILGYTQLMLKNPGEHEQDLKTIEKHVKNCRTVVSDLLTFARKGTKKMHAIDVCKVVDDVISFLENHSDFRDVKMAAPAPCSRALMVHGNEQEISQVIINLMINACHAVAKKGCIQVEIACHDDKWIHIAVKDNGTGIPKKDFSRIFDPFFTTKPVGEGTGLGLSVGYGIIRRHGGDIRVRNRKDKGAAFTITLPLLASSQEADPNREEMRQ</sequence>
<keyword evidence="6 12" id="KW-0418">Kinase</keyword>
<dbReference type="SMART" id="SM00387">
    <property type="entry name" value="HATPase_c"/>
    <property type="match status" value="1"/>
</dbReference>
<comment type="caution">
    <text evidence="12">The sequence shown here is derived from an EMBL/GenBank/DDBJ whole genome shotgun (WGS) entry which is preliminary data.</text>
</comment>
<keyword evidence="9" id="KW-0812">Transmembrane</keyword>
<protein>
    <recommendedName>
        <fullName evidence="2">histidine kinase</fullName>
        <ecNumber evidence="2">2.7.13.3</ecNumber>
    </recommendedName>
</protein>
<keyword evidence="5" id="KW-0547">Nucleotide-binding</keyword>
<dbReference type="Gene3D" id="1.10.287.130">
    <property type="match status" value="1"/>
</dbReference>
<evidence type="ECO:0000256" key="7">
    <source>
        <dbReference type="ARBA" id="ARBA00022840"/>
    </source>
</evidence>
<dbReference type="InterPro" id="IPR000014">
    <property type="entry name" value="PAS"/>
</dbReference>
<gene>
    <name evidence="12" type="primary">atoS1</name>
    <name evidence="12" type="ORF">Dpo_3c03870</name>
</gene>
<dbReference type="CDD" id="cd00130">
    <property type="entry name" value="PAS"/>
    <property type="match status" value="1"/>
</dbReference>
<keyword evidence="4 12" id="KW-0808">Transferase</keyword>
<dbReference type="GO" id="GO:0000155">
    <property type="term" value="F:phosphorelay sensor kinase activity"/>
    <property type="evidence" value="ECO:0007669"/>
    <property type="project" value="InterPro"/>
</dbReference>
<keyword evidence="9" id="KW-1133">Transmembrane helix</keyword>
<dbReference type="EC" id="2.7.13.3" evidence="2"/>
<dbReference type="PROSITE" id="PS50112">
    <property type="entry name" value="PAS"/>
    <property type="match status" value="1"/>
</dbReference>
<dbReference type="PROSITE" id="PS50109">
    <property type="entry name" value="HIS_KIN"/>
    <property type="match status" value="1"/>
</dbReference>
<evidence type="ECO:0000256" key="9">
    <source>
        <dbReference type="SAM" id="Phobius"/>
    </source>
</evidence>
<dbReference type="CDD" id="cd00082">
    <property type="entry name" value="HisKA"/>
    <property type="match status" value="1"/>
</dbReference>
<evidence type="ECO:0000256" key="5">
    <source>
        <dbReference type="ARBA" id="ARBA00022741"/>
    </source>
</evidence>
<feature type="domain" description="Histidine kinase" evidence="10">
    <location>
        <begin position="286"/>
        <end position="494"/>
    </location>
</feature>
<dbReference type="InterPro" id="IPR036097">
    <property type="entry name" value="HisK_dim/P_sf"/>
</dbReference>
<evidence type="ECO:0000313" key="12">
    <source>
        <dbReference type="EMBL" id="EMS80242.1"/>
    </source>
</evidence>
<dbReference type="RefSeq" id="WP_006965593.1">
    <property type="nucleotide sequence ID" value="NZ_APJX01000003.1"/>
</dbReference>
<dbReference type="PANTHER" id="PTHR43065">
    <property type="entry name" value="SENSOR HISTIDINE KINASE"/>
    <property type="match status" value="1"/>
</dbReference>
<accession>S0G6B5</accession>
<dbReference type="SUPFAM" id="SSF55874">
    <property type="entry name" value="ATPase domain of HSP90 chaperone/DNA topoisomerase II/histidine kinase"/>
    <property type="match status" value="1"/>
</dbReference>
<keyword evidence="7" id="KW-0067">ATP-binding</keyword>
<organism evidence="12 13">
    <name type="scientific">Desulfotignum phosphitoxidans DSM 13687</name>
    <dbReference type="NCBI Taxonomy" id="1286635"/>
    <lineage>
        <taxon>Bacteria</taxon>
        <taxon>Pseudomonadati</taxon>
        <taxon>Thermodesulfobacteriota</taxon>
        <taxon>Desulfobacteria</taxon>
        <taxon>Desulfobacterales</taxon>
        <taxon>Desulfobacteraceae</taxon>
        <taxon>Desulfotignum</taxon>
    </lineage>
</organism>
<dbReference type="InterPro" id="IPR035965">
    <property type="entry name" value="PAS-like_dom_sf"/>
</dbReference>
<dbReference type="Pfam" id="PF00512">
    <property type="entry name" value="HisKA"/>
    <property type="match status" value="1"/>
</dbReference>
<dbReference type="PANTHER" id="PTHR43065:SF46">
    <property type="entry name" value="C4-DICARBOXYLATE TRANSPORT SENSOR PROTEIN DCTB"/>
    <property type="match status" value="1"/>
</dbReference>
<dbReference type="AlphaFoldDB" id="S0G6B5"/>
<dbReference type="Gene3D" id="3.30.450.20">
    <property type="entry name" value="PAS domain"/>
    <property type="match status" value="1"/>
</dbReference>
<dbReference type="EMBL" id="APJX01000003">
    <property type="protein sequence ID" value="EMS80242.1"/>
    <property type="molecule type" value="Genomic_DNA"/>
</dbReference>
<feature type="transmembrane region" description="Helical" evidence="9">
    <location>
        <begin position="6"/>
        <end position="27"/>
    </location>
</feature>
<dbReference type="PATRIC" id="fig|1286635.3.peg.1956"/>
<dbReference type="PRINTS" id="PR00344">
    <property type="entry name" value="BCTRLSENSOR"/>
</dbReference>
<dbReference type="InterPro" id="IPR004358">
    <property type="entry name" value="Sig_transdc_His_kin-like_C"/>
</dbReference>
<dbReference type="Proteomes" id="UP000014216">
    <property type="component" value="Unassembled WGS sequence"/>
</dbReference>
<feature type="domain" description="PAS" evidence="11">
    <location>
        <begin position="148"/>
        <end position="201"/>
    </location>
</feature>
<dbReference type="SMART" id="SM00388">
    <property type="entry name" value="HisKA"/>
    <property type="match status" value="1"/>
</dbReference>
<dbReference type="InterPro" id="IPR005467">
    <property type="entry name" value="His_kinase_dom"/>
</dbReference>
<evidence type="ECO:0000256" key="1">
    <source>
        <dbReference type="ARBA" id="ARBA00000085"/>
    </source>
</evidence>
<keyword evidence="8" id="KW-0902">Two-component regulatory system</keyword>
<dbReference type="OrthoDB" id="9805591at2"/>
<dbReference type="InterPro" id="IPR003594">
    <property type="entry name" value="HATPase_dom"/>
</dbReference>
<dbReference type="SUPFAM" id="SSF47384">
    <property type="entry name" value="Homodimeric domain of signal transducing histidine kinase"/>
    <property type="match status" value="1"/>
</dbReference>